<dbReference type="Proteomes" id="UP000315440">
    <property type="component" value="Unassembled WGS sequence"/>
</dbReference>
<evidence type="ECO:0000256" key="1">
    <source>
        <dbReference type="ARBA" id="ARBA00004948"/>
    </source>
</evidence>
<dbReference type="InterPro" id="IPR036188">
    <property type="entry name" value="FAD/NAD-bd_sf"/>
</dbReference>
<dbReference type="GO" id="GO:0050660">
    <property type="term" value="F:flavin adenine dinucleotide binding"/>
    <property type="evidence" value="ECO:0007669"/>
    <property type="project" value="InterPro"/>
</dbReference>
<proteinExistence type="predicted"/>
<organism evidence="5 6">
    <name type="scientific">Pseudobythopirellula maris</name>
    <dbReference type="NCBI Taxonomy" id="2527991"/>
    <lineage>
        <taxon>Bacteria</taxon>
        <taxon>Pseudomonadati</taxon>
        <taxon>Planctomycetota</taxon>
        <taxon>Planctomycetia</taxon>
        <taxon>Pirellulales</taxon>
        <taxon>Lacipirellulaceae</taxon>
        <taxon>Pseudobythopirellula</taxon>
    </lineage>
</organism>
<dbReference type="Gene3D" id="3.30.9.10">
    <property type="entry name" value="D-Amino Acid Oxidase, subunit A, domain 2"/>
    <property type="match status" value="1"/>
</dbReference>
<keyword evidence="3 5" id="KW-0560">Oxidoreductase</keyword>
<evidence type="ECO:0000313" key="5">
    <source>
        <dbReference type="EMBL" id="TWT87742.1"/>
    </source>
</evidence>
<dbReference type="EMBL" id="SJPQ01000003">
    <property type="protein sequence ID" value="TWT87742.1"/>
    <property type="molecule type" value="Genomic_DNA"/>
</dbReference>
<dbReference type="OrthoDB" id="9794226at2"/>
<evidence type="ECO:0000256" key="3">
    <source>
        <dbReference type="ARBA" id="ARBA00023002"/>
    </source>
</evidence>
<feature type="domain" description="FAD dependent oxidoreductase" evidence="4">
    <location>
        <begin position="17"/>
        <end position="371"/>
    </location>
</feature>
<dbReference type="InterPro" id="IPR006076">
    <property type="entry name" value="FAD-dep_OxRdtase"/>
</dbReference>
<dbReference type="PANTHER" id="PTHR13847:SF289">
    <property type="entry name" value="GLYCINE OXIDASE"/>
    <property type="match status" value="1"/>
</dbReference>
<dbReference type="AlphaFoldDB" id="A0A5C5ZK46"/>
<dbReference type="GO" id="GO:0050622">
    <property type="term" value="F:glycine dehydrogenase (cyanide-forming) activity"/>
    <property type="evidence" value="ECO:0007669"/>
    <property type="project" value="UniProtKB-EC"/>
</dbReference>
<dbReference type="PANTHER" id="PTHR13847">
    <property type="entry name" value="SARCOSINE DEHYDROGENASE-RELATED"/>
    <property type="match status" value="1"/>
</dbReference>
<comment type="pathway">
    <text evidence="1">Cofactor biosynthesis; thiamine diphosphate biosynthesis.</text>
</comment>
<dbReference type="SUPFAM" id="SSF54373">
    <property type="entry name" value="FAD-linked reductases, C-terminal domain"/>
    <property type="match status" value="1"/>
</dbReference>
<keyword evidence="6" id="KW-1185">Reference proteome</keyword>
<protein>
    <submittedName>
        <fullName evidence="5">Hydrogen cyanide synthase subunit HcnC</fullName>
        <ecNumber evidence="5">1.4.99.5</ecNumber>
    </submittedName>
</protein>
<sequence>MTPASTADAPPTEPTADCLVIGGGVIGLSIAYRLAGDGQRITLLERGETGREASWAGAGILPPGSWYSDHPALAELAEAARVQQPEWSRRLLAETGVDDELHSCGAVYLLPDRLGDDFLDHAHARFDDWSSRGCEVSALHAGDARSIEPALSPEAAGCKARWVAAESQLRNPRRLTALRHACERLGVRIVEQAPVERLKTSGGRIHAAITPRGEFAAERFCLANGAWAAQLAGACGGEPRLRLPVKPIRGQMLLLRQSEPTLRTIVHRGPLYLVPRLDGRVLVGATVEDVGFDKRTTPEATERLRKFAIETVPALAKAEVEAAWSGLRPMGGDGLPIVGAAPGLANCFVAAGHHRSGLQFAPPTADAIAALMAGHEPGSPFEAFTPERFVTVRQ</sequence>
<dbReference type="GO" id="GO:0009228">
    <property type="term" value="P:thiamine biosynthetic process"/>
    <property type="evidence" value="ECO:0007669"/>
    <property type="project" value="UniProtKB-KW"/>
</dbReference>
<dbReference type="EC" id="1.4.99.5" evidence="5"/>
<name>A0A5C5ZK46_9BACT</name>
<evidence type="ECO:0000256" key="2">
    <source>
        <dbReference type="ARBA" id="ARBA00022977"/>
    </source>
</evidence>
<evidence type="ECO:0000313" key="6">
    <source>
        <dbReference type="Proteomes" id="UP000315440"/>
    </source>
</evidence>
<dbReference type="SUPFAM" id="SSF51905">
    <property type="entry name" value="FAD/NAD(P)-binding domain"/>
    <property type="match status" value="1"/>
</dbReference>
<evidence type="ECO:0000259" key="4">
    <source>
        <dbReference type="Pfam" id="PF01266"/>
    </source>
</evidence>
<comment type="caution">
    <text evidence="5">The sequence shown here is derived from an EMBL/GenBank/DDBJ whole genome shotgun (WGS) entry which is preliminary data.</text>
</comment>
<dbReference type="InterPro" id="IPR012727">
    <property type="entry name" value="Gly_oxidase_ThiO"/>
</dbReference>
<dbReference type="GO" id="GO:0005737">
    <property type="term" value="C:cytoplasm"/>
    <property type="evidence" value="ECO:0007669"/>
    <property type="project" value="TreeGrafter"/>
</dbReference>
<gene>
    <name evidence="5" type="primary">hcnC</name>
    <name evidence="5" type="ORF">Mal64_32850</name>
</gene>
<accession>A0A5C5ZK46</accession>
<dbReference type="UniPathway" id="UPA00060"/>
<dbReference type="Gene3D" id="3.50.50.60">
    <property type="entry name" value="FAD/NAD(P)-binding domain"/>
    <property type="match status" value="1"/>
</dbReference>
<dbReference type="NCBIfam" id="TIGR02352">
    <property type="entry name" value="thiamin_ThiO"/>
    <property type="match status" value="1"/>
</dbReference>
<reference evidence="5 6" key="1">
    <citation type="submission" date="2019-02" db="EMBL/GenBank/DDBJ databases">
        <title>Deep-cultivation of Planctomycetes and their phenomic and genomic characterization uncovers novel biology.</title>
        <authorList>
            <person name="Wiegand S."/>
            <person name="Jogler M."/>
            <person name="Boedeker C."/>
            <person name="Pinto D."/>
            <person name="Vollmers J."/>
            <person name="Rivas-Marin E."/>
            <person name="Kohn T."/>
            <person name="Peeters S.H."/>
            <person name="Heuer A."/>
            <person name="Rast P."/>
            <person name="Oberbeckmann S."/>
            <person name="Bunk B."/>
            <person name="Jeske O."/>
            <person name="Meyerdierks A."/>
            <person name="Storesund J.E."/>
            <person name="Kallscheuer N."/>
            <person name="Luecker S."/>
            <person name="Lage O.M."/>
            <person name="Pohl T."/>
            <person name="Merkel B.J."/>
            <person name="Hornburger P."/>
            <person name="Mueller R.-W."/>
            <person name="Bruemmer F."/>
            <person name="Labrenz M."/>
            <person name="Spormann A.M."/>
            <person name="Op Den Camp H."/>
            <person name="Overmann J."/>
            <person name="Amann R."/>
            <person name="Jetten M.S.M."/>
            <person name="Mascher T."/>
            <person name="Medema M.H."/>
            <person name="Devos D.P."/>
            <person name="Kaster A.-K."/>
            <person name="Ovreas L."/>
            <person name="Rohde M."/>
            <person name="Galperin M.Y."/>
            <person name="Jogler C."/>
        </authorList>
    </citation>
    <scope>NUCLEOTIDE SEQUENCE [LARGE SCALE GENOMIC DNA]</scope>
    <source>
        <strain evidence="5 6">Mal64</strain>
    </source>
</reference>
<keyword evidence="2" id="KW-0784">Thiamine biosynthesis</keyword>
<dbReference type="Pfam" id="PF01266">
    <property type="entry name" value="DAO"/>
    <property type="match status" value="1"/>
</dbReference>
<dbReference type="RefSeq" id="WP_146402153.1">
    <property type="nucleotide sequence ID" value="NZ_SJPQ01000003.1"/>
</dbReference>
<dbReference type="GO" id="GO:0009229">
    <property type="term" value="P:thiamine diphosphate biosynthetic process"/>
    <property type="evidence" value="ECO:0007669"/>
    <property type="project" value="UniProtKB-UniPathway"/>
</dbReference>